<keyword evidence="1" id="KW-1133">Transmembrane helix</keyword>
<sequence length="140" mass="14043">MNGTDRRTHGARGHLSRLVVVLAVLAGLALVVGAQCTDGMSMAHGANTVMVDGGHELTAQHPAAVGMLMAPDADAPGDSDMGGALAACLMLIVAVIAIVAGLRLPGLRSSAAAPRPARVALTPVVLLQAPSLATLCLLRI</sequence>
<keyword evidence="1" id="KW-0812">Transmembrane</keyword>
<dbReference type="RefSeq" id="WP_143086636.1">
    <property type="nucleotide sequence ID" value="NZ_FOFT01000002.1"/>
</dbReference>
<keyword evidence="1" id="KW-0472">Membrane</keyword>
<proteinExistence type="predicted"/>
<keyword evidence="3" id="KW-1185">Reference proteome</keyword>
<gene>
    <name evidence="2" type="ORF">SAMN05216195_102125</name>
</gene>
<evidence type="ECO:0000313" key="2">
    <source>
        <dbReference type="EMBL" id="SEQ31507.1"/>
    </source>
</evidence>
<dbReference type="AlphaFoldDB" id="A0A1H9F0W1"/>
<feature type="transmembrane region" description="Helical" evidence="1">
    <location>
        <begin position="81"/>
        <end position="102"/>
    </location>
</feature>
<organism evidence="2 3">
    <name type="scientific">Lentzea flaviverrucosa</name>
    <dbReference type="NCBI Taxonomy" id="200379"/>
    <lineage>
        <taxon>Bacteria</taxon>
        <taxon>Bacillati</taxon>
        <taxon>Actinomycetota</taxon>
        <taxon>Actinomycetes</taxon>
        <taxon>Pseudonocardiales</taxon>
        <taxon>Pseudonocardiaceae</taxon>
        <taxon>Lentzea</taxon>
    </lineage>
</organism>
<dbReference type="EMBL" id="FOFT01000002">
    <property type="protein sequence ID" value="SEQ31507.1"/>
    <property type="molecule type" value="Genomic_DNA"/>
</dbReference>
<evidence type="ECO:0000313" key="3">
    <source>
        <dbReference type="Proteomes" id="UP000199028"/>
    </source>
</evidence>
<name>A0A1H9F0W1_9PSEU</name>
<protein>
    <submittedName>
        <fullName evidence="2">Uncharacterized protein</fullName>
    </submittedName>
</protein>
<dbReference type="OrthoDB" id="9958533at2"/>
<accession>A0A1H9F0W1</accession>
<reference evidence="3" key="1">
    <citation type="submission" date="2016-10" db="EMBL/GenBank/DDBJ databases">
        <authorList>
            <person name="Varghese N."/>
            <person name="Submissions S."/>
        </authorList>
    </citation>
    <scope>NUCLEOTIDE SEQUENCE [LARGE SCALE GENOMIC DNA]</scope>
    <source>
        <strain evidence="3">CGMCC 4.578</strain>
    </source>
</reference>
<evidence type="ECO:0000256" key="1">
    <source>
        <dbReference type="SAM" id="Phobius"/>
    </source>
</evidence>
<dbReference type="Proteomes" id="UP000199028">
    <property type="component" value="Unassembled WGS sequence"/>
</dbReference>